<dbReference type="RefSeq" id="XP_014155598.1">
    <property type="nucleotide sequence ID" value="XM_014300123.1"/>
</dbReference>
<dbReference type="EMBL" id="KQ242006">
    <property type="protein sequence ID" value="KNC81696.1"/>
    <property type="molecule type" value="Genomic_DNA"/>
</dbReference>
<sequence length="888" mass="98383">MINAKILSRSISENATLENTDRYLRDGFEPVSNLYTSTDGEGVLSQSIRVRSGGRRNDYLDIRRSVTPLDAHLAGLVHESMYKCHTKDRKTSPERVRRVSISAADMDVSATRHRSVPEHGRMKRQDSGLSCNSNSSAYQNSQRHNLECTRHSPETDELLALVSTASVGRGKTSSRSQLQSQTQKMYKDTHTSAQVERKKWSLRLPTSWVSTKKVAGPTEYVEGGSSSLRSLHITKDKGKKYMSAPNSSSRSDIKKQLSAPNSSSRSDIKRGKAMNEHMDSLSDAQHRSRSVPPHPIRINRTASNIPTNACLKPEPRRTHVRRHSDPKRPNSTFLASIRKVNTSLGLAKNRNGRSISTPENFVPEVKCAGSYTGMKWNGKDVKRDKKNGFLKSSQKHSKETGGLPRTSNRHSGLFNGRSRAHFIGLSENEIYEGGIGASSESAELVIKPHSSVPAIPSSNSHSTTLGLVRSTTERELLAFDAGDSYQVSEEPSYMHLYESLAMRRSRERSDHDVQSTEDNEYSTHAALFEEYTKGMIDRILDANSEGEAVRSYRGVNTLSEGAIHGTSTRPPSRTSNATISGQLRHQDSFGTNASSLSSCSESSFGYHERTKSTSSIDAPCGTPSPGLMVGKPCNHALEYTLSECDCHLTAEVGQSVHACTEIRGCLEVCTDMTVHIEPQASVDDTLLTQEHCHPNIPQGQAWSGVHTKRGHHAYESHERTAMCILCGQVMKKRGEALYVAACGHTYHWGCANELQLSTETKIGTPLPCYVCTSFPFAFNTYAVLDLSEDEAVEYLRKDGRDGSFLLRTAYSPEKSYHQVISCVQQDVVKHLQVHTTESGSFALADMRDFLTIDEIVFDLYRNAFAVHEGGVAAYWQLKQPCRRSNIDV</sequence>
<dbReference type="AlphaFoldDB" id="A0A0L0FYR3"/>
<dbReference type="InterPro" id="IPR036860">
    <property type="entry name" value="SH2_dom_sf"/>
</dbReference>
<dbReference type="PROSITE" id="PS50001">
    <property type="entry name" value="SH2"/>
    <property type="match status" value="1"/>
</dbReference>
<feature type="region of interest" description="Disordered" evidence="3">
    <location>
        <begin position="166"/>
        <end position="196"/>
    </location>
</feature>
<feature type="compositionally biased region" description="Basic and acidic residues" evidence="3">
    <location>
        <begin position="185"/>
        <end position="196"/>
    </location>
</feature>
<dbReference type="SUPFAM" id="SSF57850">
    <property type="entry name" value="RING/U-box"/>
    <property type="match status" value="1"/>
</dbReference>
<feature type="compositionally biased region" description="Polar residues" evidence="3">
    <location>
        <begin position="127"/>
        <end position="138"/>
    </location>
</feature>
<evidence type="ECO:0000313" key="7">
    <source>
        <dbReference type="Proteomes" id="UP000054560"/>
    </source>
</evidence>
<dbReference type="InterPro" id="IPR001841">
    <property type="entry name" value="Znf_RING"/>
</dbReference>
<keyword evidence="1" id="KW-0479">Metal-binding</keyword>
<feature type="domain" description="SH2" evidence="4">
    <location>
        <begin position="781"/>
        <end position="881"/>
    </location>
</feature>
<keyword evidence="1" id="KW-0863">Zinc-finger</keyword>
<dbReference type="GO" id="GO:0008270">
    <property type="term" value="F:zinc ion binding"/>
    <property type="evidence" value="ECO:0007669"/>
    <property type="project" value="UniProtKB-KW"/>
</dbReference>
<evidence type="ECO:0000313" key="6">
    <source>
        <dbReference type="EMBL" id="KNC81696.1"/>
    </source>
</evidence>
<evidence type="ECO:0008006" key="8">
    <source>
        <dbReference type="Google" id="ProtNLM"/>
    </source>
</evidence>
<dbReference type="Pfam" id="PF00017">
    <property type="entry name" value="SH2"/>
    <property type="match status" value="1"/>
</dbReference>
<organism evidence="6 7">
    <name type="scientific">Sphaeroforma arctica JP610</name>
    <dbReference type="NCBI Taxonomy" id="667725"/>
    <lineage>
        <taxon>Eukaryota</taxon>
        <taxon>Ichthyosporea</taxon>
        <taxon>Ichthyophonida</taxon>
        <taxon>Sphaeroforma</taxon>
    </lineage>
</organism>
<protein>
    <recommendedName>
        <fullName evidence="8">RING-type domain-containing protein</fullName>
    </recommendedName>
</protein>
<feature type="compositionally biased region" description="Basic and acidic residues" evidence="3">
    <location>
        <begin position="115"/>
        <end position="126"/>
    </location>
</feature>
<dbReference type="SMART" id="SM00252">
    <property type="entry name" value="SH2"/>
    <property type="match status" value="1"/>
</dbReference>
<evidence type="ECO:0000259" key="5">
    <source>
        <dbReference type="PROSITE" id="PS50089"/>
    </source>
</evidence>
<feature type="domain" description="RING-type" evidence="5">
    <location>
        <begin position="723"/>
        <end position="772"/>
    </location>
</feature>
<keyword evidence="1" id="KW-0862">Zinc</keyword>
<accession>A0A0L0FYR3</accession>
<dbReference type="Proteomes" id="UP000054560">
    <property type="component" value="Unassembled WGS sequence"/>
</dbReference>
<keyword evidence="7" id="KW-1185">Reference proteome</keyword>
<dbReference type="GeneID" id="25906490"/>
<dbReference type="Gene3D" id="3.30.505.10">
    <property type="entry name" value="SH2 domain"/>
    <property type="match status" value="1"/>
</dbReference>
<evidence type="ECO:0000259" key="4">
    <source>
        <dbReference type="PROSITE" id="PS50001"/>
    </source>
</evidence>
<keyword evidence="2" id="KW-0727">SH2 domain</keyword>
<feature type="compositionally biased region" description="Basic and acidic residues" evidence="3">
    <location>
        <begin position="378"/>
        <end position="387"/>
    </location>
</feature>
<dbReference type="PROSITE" id="PS50089">
    <property type="entry name" value="ZF_RING_2"/>
    <property type="match status" value="1"/>
</dbReference>
<dbReference type="CDD" id="cd00173">
    <property type="entry name" value="SH2"/>
    <property type="match status" value="1"/>
</dbReference>
<reference evidence="6 7" key="1">
    <citation type="submission" date="2011-02" db="EMBL/GenBank/DDBJ databases">
        <title>The Genome Sequence of Sphaeroforma arctica JP610.</title>
        <authorList>
            <consortium name="The Broad Institute Genome Sequencing Platform"/>
            <person name="Russ C."/>
            <person name="Cuomo C."/>
            <person name="Young S.K."/>
            <person name="Zeng Q."/>
            <person name="Gargeya S."/>
            <person name="Alvarado L."/>
            <person name="Berlin A."/>
            <person name="Chapman S.B."/>
            <person name="Chen Z."/>
            <person name="Freedman E."/>
            <person name="Gellesch M."/>
            <person name="Goldberg J."/>
            <person name="Griggs A."/>
            <person name="Gujja S."/>
            <person name="Heilman E."/>
            <person name="Heiman D."/>
            <person name="Howarth C."/>
            <person name="Mehta T."/>
            <person name="Neiman D."/>
            <person name="Pearson M."/>
            <person name="Roberts A."/>
            <person name="Saif S."/>
            <person name="Shea T."/>
            <person name="Shenoy N."/>
            <person name="Sisk P."/>
            <person name="Stolte C."/>
            <person name="Sykes S."/>
            <person name="White J."/>
            <person name="Yandava C."/>
            <person name="Burger G."/>
            <person name="Gray M.W."/>
            <person name="Holland P.W.H."/>
            <person name="King N."/>
            <person name="Lang F.B.F."/>
            <person name="Roger A.J."/>
            <person name="Ruiz-Trillo I."/>
            <person name="Haas B."/>
            <person name="Nusbaum C."/>
            <person name="Birren B."/>
        </authorList>
    </citation>
    <scope>NUCLEOTIDE SEQUENCE [LARGE SCALE GENOMIC DNA]</scope>
    <source>
        <strain evidence="6 7">JP610</strain>
    </source>
</reference>
<proteinExistence type="predicted"/>
<feature type="compositionally biased region" description="Low complexity" evidence="3">
    <location>
        <begin position="173"/>
        <end position="183"/>
    </location>
</feature>
<feature type="compositionally biased region" description="Basic and acidic residues" evidence="3">
    <location>
        <begin position="266"/>
        <end position="286"/>
    </location>
</feature>
<evidence type="ECO:0000256" key="2">
    <source>
        <dbReference type="PROSITE-ProRule" id="PRU00191"/>
    </source>
</evidence>
<evidence type="ECO:0000256" key="3">
    <source>
        <dbReference type="SAM" id="MobiDB-lite"/>
    </source>
</evidence>
<feature type="region of interest" description="Disordered" evidence="3">
    <location>
        <begin position="378"/>
        <end position="414"/>
    </location>
</feature>
<name>A0A0L0FYR3_9EUKA</name>
<dbReference type="SUPFAM" id="SSF55550">
    <property type="entry name" value="SH2 domain"/>
    <property type="match status" value="1"/>
</dbReference>
<evidence type="ECO:0000256" key="1">
    <source>
        <dbReference type="PROSITE-ProRule" id="PRU00175"/>
    </source>
</evidence>
<dbReference type="InterPro" id="IPR000980">
    <property type="entry name" value="SH2"/>
</dbReference>
<feature type="region of interest" description="Disordered" evidence="3">
    <location>
        <begin position="108"/>
        <end position="138"/>
    </location>
</feature>
<feature type="region of interest" description="Disordered" evidence="3">
    <location>
        <begin position="231"/>
        <end position="331"/>
    </location>
</feature>
<gene>
    <name evidence="6" type="ORF">SARC_05986</name>
</gene>